<sequence>MTFEEKFSFATKELEIAKIWKSNYNPPFVKLIHKLGFKVPPPHYNSFLTNALSTGIYFGLVWGLLMYFLVWKEQGMPIALISLATLFAGTFFGVGMASYYKYSV</sequence>
<feature type="transmembrane region" description="Helical" evidence="1">
    <location>
        <begin position="78"/>
        <end position="100"/>
    </location>
</feature>
<keyword evidence="1" id="KW-0812">Transmembrane</keyword>
<feature type="transmembrane region" description="Helical" evidence="1">
    <location>
        <begin position="47"/>
        <end position="71"/>
    </location>
</feature>
<dbReference type="RefSeq" id="WP_193906669.1">
    <property type="nucleotide sequence ID" value="NZ_PRDL01000001.1"/>
</dbReference>
<keyword evidence="1" id="KW-0472">Membrane</keyword>
<comment type="caution">
    <text evidence="2">The sequence shown here is derived from an EMBL/GenBank/DDBJ whole genome shotgun (WGS) entry which is preliminary data.</text>
</comment>
<accession>A0A928UZI5</accession>
<dbReference type="EMBL" id="PRDL01000001">
    <property type="protein sequence ID" value="MBE8715943.1"/>
    <property type="molecule type" value="Genomic_DNA"/>
</dbReference>
<evidence type="ECO:0000256" key="1">
    <source>
        <dbReference type="SAM" id="Phobius"/>
    </source>
</evidence>
<evidence type="ECO:0000313" key="2">
    <source>
        <dbReference type="EMBL" id="MBE8715943.1"/>
    </source>
</evidence>
<reference evidence="2" key="1">
    <citation type="submission" date="2018-07" db="EMBL/GenBank/DDBJ databases">
        <title>Genome assembly of strain Ka43.</title>
        <authorList>
            <person name="Kukolya J."/>
            <person name="Nagy I."/>
            <person name="Horvath B."/>
            <person name="Toth A."/>
        </authorList>
    </citation>
    <scope>NUCLEOTIDE SEQUENCE</scope>
    <source>
        <strain evidence="2">KB43</strain>
    </source>
</reference>
<evidence type="ECO:0000313" key="3">
    <source>
        <dbReference type="Proteomes" id="UP000652567"/>
    </source>
</evidence>
<dbReference type="Proteomes" id="UP000652567">
    <property type="component" value="Unassembled WGS sequence"/>
</dbReference>
<name>A0A928UZI5_9GAMM</name>
<organism evidence="2 3">
    <name type="scientific">Cellvibrio polysaccharolyticus</name>
    <dbReference type="NCBI Taxonomy" id="2082724"/>
    <lineage>
        <taxon>Bacteria</taxon>
        <taxon>Pseudomonadati</taxon>
        <taxon>Pseudomonadota</taxon>
        <taxon>Gammaproteobacteria</taxon>
        <taxon>Cellvibrionales</taxon>
        <taxon>Cellvibrionaceae</taxon>
        <taxon>Cellvibrio</taxon>
    </lineage>
</organism>
<proteinExistence type="predicted"/>
<gene>
    <name evidence="2" type="ORF">C4F51_01910</name>
</gene>
<protein>
    <submittedName>
        <fullName evidence="2">Uncharacterized protein</fullName>
    </submittedName>
</protein>
<keyword evidence="1" id="KW-1133">Transmembrane helix</keyword>
<dbReference type="AlphaFoldDB" id="A0A928UZI5"/>
<dbReference type="InterPro" id="IPR045644">
    <property type="entry name" value="DUF6404"/>
</dbReference>
<dbReference type="Pfam" id="PF19942">
    <property type="entry name" value="DUF6404"/>
    <property type="match status" value="1"/>
</dbReference>
<keyword evidence="3" id="KW-1185">Reference proteome</keyword>